<keyword evidence="2" id="KW-1185">Reference proteome</keyword>
<name>A0A2D1U0I6_9SPHI</name>
<proteinExistence type="predicted"/>
<reference evidence="1 2" key="1">
    <citation type="submission" date="2017-10" db="EMBL/GenBank/DDBJ databases">
        <title>Whole genome of Pedobacter ginsengisoli T01R-27 isolated from tomato rhizosphere.</title>
        <authorList>
            <person name="Weon H.-Y."/>
            <person name="Lee S.A."/>
            <person name="Sang M.K."/>
            <person name="Song J."/>
        </authorList>
    </citation>
    <scope>NUCLEOTIDE SEQUENCE [LARGE SCALE GENOMIC DNA]</scope>
    <source>
        <strain evidence="1 2">T01R-27</strain>
    </source>
</reference>
<dbReference type="AlphaFoldDB" id="A0A2D1U0I6"/>
<gene>
    <name evidence="1" type="ORF">CPT03_00810</name>
</gene>
<evidence type="ECO:0000313" key="1">
    <source>
        <dbReference type="EMBL" id="ATP55111.1"/>
    </source>
</evidence>
<dbReference type="RefSeq" id="WP_099437065.1">
    <property type="nucleotide sequence ID" value="NZ_CP024091.1"/>
</dbReference>
<accession>A0A2D1U0I6</accession>
<organism evidence="1 2">
    <name type="scientific">Pedobacter ginsengisoli</name>
    <dbReference type="NCBI Taxonomy" id="363852"/>
    <lineage>
        <taxon>Bacteria</taxon>
        <taxon>Pseudomonadati</taxon>
        <taxon>Bacteroidota</taxon>
        <taxon>Sphingobacteriia</taxon>
        <taxon>Sphingobacteriales</taxon>
        <taxon>Sphingobacteriaceae</taxon>
        <taxon>Pedobacter</taxon>
    </lineage>
</organism>
<dbReference type="Proteomes" id="UP000223749">
    <property type="component" value="Chromosome"/>
</dbReference>
<dbReference type="EMBL" id="CP024091">
    <property type="protein sequence ID" value="ATP55111.1"/>
    <property type="molecule type" value="Genomic_DNA"/>
</dbReference>
<dbReference type="KEGG" id="pgs:CPT03_00810"/>
<dbReference type="OrthoDB" id="754840at2"/>
<protein>
    <submittedName>
        <fullName evidence="1">Uncharacterized protein</fullName>
    </submittedName>
</protein>
<sequence length="61" mass="7324">MKQSKQSQLIHIWEDYEFYLNIPKTFTGSNKPFVYFYYLNAKANKSERIRRYVGKNGGNIK</sequence>
<evidence type="ECO:0000313" key="2">
    <source>
        <dbReference type="Proteomes" id="UP000223749"/>
    </source>
</evidence>